<dbReference type="InterPro" id="IPR001878">
    <property type="entry name" value="Znf_CCHC"/>
</dbReference>
<dbReference type="PROSITE" id="PS50158">
    <property type="entry name" value="ZF_CCHC"/>
    <property type="match status" value="1"/>
</dbReference>
<dbReference type="Gene3D" id="4.10.60.10">
    <property type="entry name" value="Zinc finger, CCHC-type"/>
    <property type="match status" value="1"/>
</dbReference>
<dbReference type="SUPFAM" id="SSF57756">
    <property type="entry name" value="Retrovirus zinc finger-like domains"/>
    <property type="match status" value="1"/>
</dbReference>
<dbReference type="PANTHER" id="PTHR19963:SF30">
    <property type="entry name" value="ENDONUCLEASE_EXONUCLEASE_PHOSPHATASE DOMAIN-CONTAINING PROTEIN"/>
    <property type="match status" value="1"/>
</dbReference>
<dbReference type="AlphaFoldDB" id="A0A1A8VIM3"/>
<dbReference type="GO" id="GO:0008270">
    <property type="term" value="F:zinc ion binding"/>
    <property type="evidence" value="ECO:0007669"/>
    <property type="project" value="UniProtKB-KW"/>
</dbReference>
<feature type="compositionally biased region" description="Basic and acidic residues" evidence="2">
    <location>
        <begin position="151"/>
        <end position="167"/>
    </location>
</feature>
<keyword evidence="1" id="KW-0862">Zinc</keyword>
<protein>
    <recommendedName>
        <fullName evidence="3">CCHC-type domain-containing protein</fullName>
    </recommendedName>
</protein>
<accession>A0A1A8VIM3</accession>
<feature type="region of interest" description="Disordered" evidence="2">
    <location>
        <begin position="1"/>
        <end position="38"/>
    </location>
</feature>
<evidence type="ECO:0000256" key="1">
    <source>
        <dbReference type="PROSITE-ProRule" id="PRU00047"/>
    </source>
</evidence>
<feature type="non-terminal residue" evidence="4">
    <location>
        <position position="1"/>
    </location>
</feature>
<dbReference type="GO" id="GO:0003676">
    <property type="term" value="F:nucleic acid binding"/>
    <property type="evidence" value="ECO:0007669"/>
    <property type="project" value="InterPro"/>
</dbReference>
<reference evidence="4" key="1">
    <citation type="submission" date="2016-05" db="EMBL/GenBank/DDBJ databases">
        <authorList>
            <person name="Lavstsen T."/>
            <person name="Jespersen J.S."/>
        </authorList>
    </citation>
    <scope>NUCLEOTIDE SEQUENCE</scope>
    <source>
        <tissue evidence="4">Brain</tissue>
    </source>
</reference>
<evidence type="ECO:0000259" key="3">
    <source>
        <dbReference type="PROSITE" id="PS50158"/>
    </source>
</evidence>
<keyword evidence="1" id="KW-0863">Zinc-finger</keyword>
<dbReference type="Pfam" id="PF00098">
    <property type="entry name" value="zf-CCHC"/>
    <property type="match status" value="1"/>
</dbReference>
<reference evidence="4" key="2">
    <citation type="submission" date="2016-06" db="EMBL/GenBank/DDBJ databases">
        <title>The genome of a short-lived fish provides insights into sex chromosome evolution and the genetic control of aging.</title>
        <authorList>
            <person name="Reichwald K."/>
            <person name="Felder M."/>
            <person name="Petzold A."/>
            <person name="Koch P."/>
            <person name="Groth M."/>
            <person name="Platzer M."/>
        </authorList>
    </citation>
    <scope>NUCLEOTIDE SEQUENCE</scope>
    <source>
        <tissue evidence="4">Brain</tissue>
    </source>
</reference>
<feature type="compositionally biased region" description="Basic and acidic residues" evidence="2">
    <location>
        <begin position="13"/>
        <end position="27"/>
    </location>
</feature>
<sequence>SEQHELQALTTALERRFGQRHSTDQSREQLTNRSRRPGESLGTFAADVLLYARRGYPEFPAAAREELSLHAFLRGLFPERLRQHVRLAMPQTLSEALLQAERAELVLASPPHQQVPSPSYPQIRAADCDEEGAVAEICQLRPSVPRRRPRRPTDRCYRCDEPGHVARDCPAPAPSVRTPGTPGNGVGAV</sequence>
<dbReference type="EMBL" id="HAEJ01018546">
    <property type="protein sequence ID" value="SBS59003.1"/>
    <property type="molecule type" value="Transcribed_RNA"/>
</dbReference>
<name>A0A1A8VIM3_NOTFU</name>
<dbReference type="SMART" id="SM00343">
    <property type="entry name" value="ZnF_C2HC"/>
    <property type="match status" value="1"/>
</dbReference>
<keyword evidence="1" id="KW-0479">Metal-binding</keyword>
<organism evidence="4">
    <name type="scientific">Nothobranchius furzeri</name>
    <name type="common">Turquoise killifish</name>
    <dbReference type="NCBI Taxonomy" id="105023"/>
    <lineage>
        <taxon>Eukaryota</taxon>
        <taxon>Metazoa</taxon>
        <taxon>Chordata</taxon>
        <taxon>Craniata</taxon>
        <taxon>Vertebrata</taxon>
        <taxon>Euteleostomi</taxon>
        <taxon>Actinopterygii</taxon>
        <taxon>Neopterygii</taxon>
        <taxon>Teleostei</taxon>
        <taxon>Neoteleostei</taxon>
        <taxon>Acanthomorphata</taxon>
        <taxon>Ovalentaria</taxon>
        <taxon>Atherinomorphae</taxon>
        <taxon>Cyprinodontiformes</taxon>
        <taxon>Nothobranchiidae</taxon>
        <taxon>Nothobranchius</taxon>
    </lineage>
</organism>
<evidence type="ECO:0000313" key="4">
    <source>
        <dbReference type="EMBL" id="SBS59003.1"/>
    </source>
</evidence>
<feature type="region of interest" description="Disordered" evidence="2">
    <location>
        <begin position="145"/>
        <end position="189"/>
    </location>
</feature>
<dbReference type="PANTHER" id="PTHR19963">
    <property type="entry name" value="CCHC-TYPE DOMAIN-CONTAINING PROTEIN"/>
    <property type="match status" value="1"/>
</dbReference>
<feature type="domain" description="CCHC-type" evidence="3">
    <location>
        <begin position="155"/>
        <end position="170"/>
    </location>
</feature>
<proteinExistence type="predicted"/>
<gene>
    <name evidence="4" type="primary">Nfu_g_1_024489</name>
</gene>
<evidence type="ECO:0000256" key="2">
    <source>
        <dbReference type="SAM" id="MobiDB-lite"/>
    </source>
</evidence>
<dbReference type="InterPro" id="IPR036875">
    <property type="entry name" value="Znf_CCHC_sf"/>
</dbReference>